<evidence type="ECO:0000256" key="3">
    <source>
        <dbReference type="ARBA" id="ARBA00022989"/>
    </source>
</evidence>
<name>A0AAN7BLG4_9PEZI</name>
<reference evidence="7" key="1">
    <citation type="journal article" date="2023" name="Mol. Phylogenet. Evol.">
        <title>Genome-scale phylogeny and comparative genomics of the fungal order Sordariales.</title>
        <authorList>
            <person name="Hensen N."/>
            <person name="Bonometti L."/>
            <person name="Westerberg I."/>
            <person name="Brannstrom I.O."/>
            <person name="Guillou S."/>
            <person name="Cros-Aarteil S."/>
            <person name="Calhoun S."/>
            <person name="Haridas S."/>
            <person name="Kuo A."/>
            <person name="Mondo S."/>
            <person name="Pangilinan J."/>
            <person name="Riley R."/>
            <person name="LaButti K."/>
            <person name="Andreopoulos B."/>
            <person name="Lipzen A."/>
            <person name="Chen C."/>
            <person name="Yan M."/>
            <person name="Daum C."/>
            <person name="Ng V."/>
            <person name="Clum A."/>
            <person name="Steindorff A."/>
            <person name="Ohm R.A."/>
            <person name="Martin F."/>
            <person name="Silar P."/>
            <person name="Natvig D.O."/>
            <person name="Lalanne C."/>
            <person name="Gautier V."/>
            <person name="Ament-Velasquez S.L."/>
            <person name="Kruys A."/>
            <person name="Hutchinson M.I."/>
            <person name="Powell A.J."/>
            <person name="Barry K."/>
            <person name="Miller A.N."/>
            <person name="Grigoriev I.V."/>
            <person name="Debuchy R."/>
            <person name="Gladieux P."/>
            <person name="Hiltunen Thoren M."/>
            <person name="Johannesson H."/>
        </authorList>
    </citation>
    <scope>NUCLEOTIDE SEQUENCE</scope>
    <source>
        <strain evidence="7">CBS 990.96</strain>
    </source>
</reference>
<evidence type="ECO:0000256" key="4">
    <source>
        <dbReference type="ARBA" id="ARBA00023136"/>
    </source>
</evidence>
<evidence type="ECO:0000256" key="5">
    <source>
        <dbReference type="ARBA" id="ARBA00023242"/>
    </source>
</evidence>
<keyword evidence="5" id="KW-0539">Nucleus</keyword>
<evidence type="ECO:0000256" key="1">
    <source>
        <dbReference type="ARBA" id="ARBA00004126"/>
    </source>
</evidence>
<gene>
    <name evidence="7" type="ORF">QBC38DRAFT_511078</name>
</gene>
<comment type="caution">
    <text evidence="7">The sequence shown here is derived from an EMBL/GenBank/DDBJ whole genome shotgun (WGS) entry which is preliminary data.</text>
</comment>
<comment type="subcellular location">
    <subcellularLocation>
        <location evidence="6">Endomembrane system</location>
        <topology evidence="6">Single-pass membrane protein</topology>
    </subcellularLocation>
    <subcellularLocation>
        <location evidence="1">Nucleus membrane</location>
    </subcellularLocation>
</comment>
<keyword evidence="2" id="KW-0812">Transmembrane</keyword>
<evidence type="ECO:0000313" key="7">
    <source>
        <dbReference type="EMBL" id="KAK4225442.1"/>
    </source>
</evidence>
<dbReference type="AlphaFoldDB" id="A0AAN7BLG4"/>
<accession>A0AAN7BLG4</accession>
<evidence type="ECO:0000256" key="6">
    <source>
        <dbReference type="ARBA" id="ARBA00037847"/>
    </source>
</evidence>
<evidence type="ECO:0000313" key="8">
    <source>
        <dbReference type="Proteomes" id="UP001301958"/>
    </source>
</evidence>
<keyword evidence="4" id="KW-0472">Membrane</keyword>
<reference evidence="7" key="2">
    <citation type="submission" date="2023-05" db="EMBL/GenBank/DDBJ databases">
        <authorList>
            <consortium name="Lawrence Berkeley National Laboratory"/>
            <person name="Steindorff A."/>
            <person name="Hensen N."/>
            <person name="Bonometti L."/>
            <person name="Westerberg I."/>
            <person name="Brannstrom I.O."/>
            <person name="Guillou S."/>
            <person name="Cros-Aarteil S."/>
            <person name="Calhoun S."/>
            <person name="Haridas S."/>
            <person name="Kuo A."/>
            <person name="Mondo S."/>
            <person name="Pangilinan J."/>
            <person name="Riley R."/>
            <person name="Labutti K."/>
            <person name="Andreopoulos B."/>
            <person name="Lipzen A."/>
            <person name="Chen C."/>
            <person name="Yanf M."/>
            <person name="Daum C."/>
            <person name="Ng V."/>
            <person name="Clum A."/>
            <person name="Ohm R."/>
            <person name="Martin F."/>
            <person name="Silar P."/>
            <person name="Natvig D."/>
            <person name="Lalanne C."/>
            <person name="Gautier V."/>
            <person name="Ament-Velasquez S.L."/>
            <person name="Kruys A."/>
            <person name="Hutchinson M.I."/>
            <person name="Powell A.J."/>
            <person name="Barry K."/>
            <person name="Miller A.N."/>
            <person name="Grigoriev I.V."/>
            <person name="Debuchy R."/>
            <person name="Gladieux P."/>
            <person name="Thoren M.H."/>
            <person name="Johannesson H."/>
        </authorList>
    </citation>
    <scope>NUCLEOTIDE SEQUENCE</scope>
    <source>
        <strain evidence="7">CBS 990.96</strain>
    </source>
</reference>
<dbReference type="Proteomes" id="UP001301958">
    <property type="component" value="Unassembled WGS sequence"/>
</dbReference>
<proteinExistence type="predicted"/>
<dbReference type="Pfam" id="PF05705">
    <property type="entry name" value="DUF829"/>
    <property type="match status" value="1"/>
</dbReference>
<dbReference type="EMBL" id="MU865367">
    <property type="protein sequence ID" value="KAK4225442.1"/>
    <property type="molecule type" value="Genomic_DNA"/>
</dbReference>
<sequence length="391" mass="42892">MPSSKFTIPGFIRLAPSIYLQDPNLQPLSPSTPPKDYSDDDLPPPELIILCTWTAALPHHINKYTSSYNTLFPRIPILLLTTSIPELAFFSTSHKTNSLRPAVSFLLTRQSPSHPPTQPGKPLYSHSTTPIHNPYTSILLHAFSEGGSFTTVSLATLYLSLSQTHIPISALILDSTPGQTPSFTQARKALQSTSTPHSFLLSPFLSIPFLLNKSFISQTREALNNPALFTLEGIPRLYLFSEADDIVLWKEVERHAKEAKIKSLCVRFKATKHCAHVCGGKESKVYWAGIKGCWGMRGDGGLGIRLRGLGGGSGGGGKKKRVIVKFLTTGSNEGHREWIYKVVVLSCGVSVVGRAGHGTNREFYVDVPESNSLGDLGCVWVYLNPLLRTLR</sequence>
<dbReference type="GO" id="GO:0031965">
    <property type="term" value="C:nuclear membrane"/>
    <property type="evidence" value="ECO:0007669"/>
    <property type="project" value="UniProtKB-SubCell"/>
</dbReference>
<protein>
    <submittedName>
        <fullName evidence="7">Uncharacterized protein</fullName>
    </submittedName>
</protein>
<dbReference type="InterPro" id="IPR008547">
    <property type="entry name" value="DUF829_TMEM53"/>
</dbReference>
<keyword evidence="3" id="KW-1133">Transmembrane helix</keyword>
<organism evidence="7 8">
    <name type="scientific">Podospora fimiseda</name>
    <dbReference type="NCBI Taxonomy" id="252190"/>
    <lineage>
        <taxon>Eukaryota</taxon>
        <taxon>Fungi</taxon>
        <taxon>Dikarya</taxon>
        <taxon>Ascomycota</taxon>
        <taxon>Pezizomycotina</taxon>
        <taxon>Sordariomycetes</taxon>
        <taxon>Sordariomycetidae</taxon>
        <taxon>Sordariales</taxon>
        <taxon>Podosporaceae</taxon>
        <taxon>Podospora</taxon>
    </lineage>
</organism>
<dbReference type="PANTHER" id="PTHR12265:SF30">
    <property type="entry name" value="TRANSMEMBRANE PROTEIN 53"/>
    <property type="match status" value="1"/>
</dbReference>
<evidence type="ECO:0000256" key="2">
    <source>
        <dbReference type="ARBA" id="ARBA00022692"/>
    </source>
</evidence>
<keyword evidence="8" id="KW-1185">Reference proteome</keyword>
<dbReference type="PANTHER" id="PTHR12265">
    <property type="entry name" value="TRANSMEMBRANE PROTEIN 53"/>
    <property type="match status" value="1"/>
</dbReference>